<accession>A0AAN3VXB0</accession>
<name>A0AAN3VXB0_9FUSO</name>
<evidence type="ECO:0000313" key="1">
    <source>
        <dbReference type="EMBL" id="EJU18762.1"/>
    </source>
</evidence>
<proteinExistence type="predicted"/>
<organism evidence="1 2">
    <name type="scientific">Fusobacterium necrophorum subsp. funduliforme Fnf 1007</name>
    <dbReference type="NCBI Taxonomy" id="1161424"/>
    <lineage>
        <taxon>Bacteria</taxon>
        <taxon>Fusobacteriati</taxon>
        <taxon>Fusobacteriota</taxon>
        <taxon>Fusobacteriia</taxon>
        <taxon>Fusobacteriales</taxon>
        <taxon>Fusobacteriaceae</taxon>
        <taxon>Fusobacterium</taxon>
    </lineage>
</organism>
<dbReference type="Proteomes" id="UP000003120">
    <property type="component" value="Unassembled WGS sequence"/>
</dbReference>
<reference evidence="1 2" key="1">
    <citation type="submission" date="2012-07" db="EMBL/GenBank/DDBJ databases">
        <authorList>
            <person name="Durkin A.S."/>
            <person name="McCorrison J."/>
            <person name="Torralba M."/>
            <person name="Gillis M."/>
            <person name="Methe B."/>
            <person name="Sutton G."/>
            <person name="Nelson K.E."/>
        </authorList>
    </citation>
    <scope>NUCLEOTIDE SEQUENCE [LARGE SCALE GENOMIC DNA]</scope>
    <source>
        <strain evidence="1 2">Fnf 1007</strain>
    </source>
</reference>
<dbReference type="GeneID" id="75075217"/>
<protein>
    <submittedName>
        <fullName evidence="1">Uncharacterized protein</fullName>
    </submittedName>
</protein>
<dbReference type="AlphaFoldDB" id="A0AAN3VXB0"/>
<gene>
    <name evidence="1" type="ORF">HMPREF1127_1096</name>
</gene>
<comment type="caution">
    <text evidence="1">The sequence shown here is derived from an EMBL/GenBank/DDBJ whole genome shotgun (WGS) entry which is preliminary data.</text>
</comment>
<dbReference type="EMBL" id="ALKK01000011">
    <property type="protein sequence ID" value="EJU18762.1"/>
    <property type="molecule type" value="Genomic_DNA"/>
</dbReference>
<dbReference type="RefSeq" id="WP_005960374.1">
    <property type="nucleotide sequence ID" value="NZ_ALKK01000011.1"/>
</dbReference>
<sequence length="265" mass="30843">MKLYHNCDVADLEKILKEGLQPLSVTKNDRWESNSRGNNSTDVVYLFKPISELNSFPLYGIVLLEVEVEATRNEMASNDKYYGIYEEFVVPEVRPEKIKKIMIPAIFAEKTKKYLSQETLKKVEFVAMTAKILEDTKIEAAEELLERFAKTCGISLEEERYFTGVKKNRQIISLCDVVYGDFVKIEEKKSQAINFAELQKEVLKNLEGEDVRKAFFFIKKGLENRGCEEISVSFEKETFSVYFYDNNYQYNILRVNSQTAEFIEK</sequence>
<evidence type="ECO:0000313" key="2">
    <source>
        <dbReference type="Proteomes" id="UP000003120"/>
    </source>
</evidence>